<evidence type="ECO:0000256" key="3">
    <source>
        <dbReference type="ARBA" id="ARBA00022837"/>
    </source>
</evidence>
<evidence type="ECO:0000259" key="7">
    <source>
        <dbReference type="PROSITE" id="PS50222"/>
    </source>
</evidence>
<dbReference type="GO" id="GO:0005248">
    <property type="term" value="F:voltage-gated sodium channel activity"/>
    <property type="evidence" value="ECO:0007669"/>
    <property type="project" value="TreeGrafter"/>
</dbReference>
<feature type="transmembrane region" description="Helical" evidence="6">
    <location>
        <begin position="125"/>
        <end position="143"/>
    </location>
</feature>
<evidence type="ECO:0000313" key="9">
    <source>
        <dbReference type="Proteomes" id="UP000626109"/>
    </source>
</evidence>
<dbReference type="InterPro" id="IPR018247">
    <property type="entry name" value="EF_Hand_1_Ca_BS"/>
</dbReference>
<keyword evidence="2 6" id="KW-0812">Transmembrane</keyword>
<dbReference type="SUPFAM" id="SSF81324">
    <property type="entry name" value="Voltage-gated potassium channels"/>
    <property type="match status" value="1"/>
</dbReference>
<protein>
    <recommendedName>
        <fullName evidence="7">EF-hand domain-containing protein</fullName>
    </recommendedName>
</protein>
<dbReference type="GO" id="GO:0001518">
    <property type="term" value="C:voltage-gated sodium channel complex"/>
    <property type="evidence" value="ECO:0007669"/>
    <property type="project" value="TreeGrafter"/>
</dbReference>
<evidence type="ECO:0000256" key="6">
    <source>
        <dbReference type="SAM" id="Phobius"/>
    </source>
</evidence>
<feature type="transmembrane region" description="Helical" evidence="6">
    <location>
        <begin position="87"/>
        <end position="105"/>
    </location>
</feature>
<organism evidence="8 9">
    <name type="scientific">Polarella glacialis</name>
    <name type="common">Dinoflagellate</name>
    <dbReference type="NCBI Taxonomy" id="89957"/>
    <lineage>
        <taxon>Eukaryota</taxon>
        <taxon>Sar</taxon>
        <taxon>Alveolata</taxon>
        <taxon>Dinophyceae</taxon>
        <taxon>Suessiales</taxon>
        <taxon>Suessiaceae</taxon>
        <taxon>Polarella</taxon>
    </lineage>
</organism>
<evidence type="ECO:0000256" key="2">
    <source>
        <dbReference type="ARBA" id="ARBA00022692"/>
    </source>
</evidence>
<dbReference type="InterPro" id="IPR002048">
    <property type="entry name" value="EF_hand_dom"/>
</dbReference>
<reference evidence="8" key="1">
    <citation type="submission" date="2021-02" db="EMBL/GenBank/DDBJ databases">
        <authorList>
            <person name="Dougan E. K."/>
            <person name="Rhodes N."/>
            <person name="Thang M."/>
            <person name="Chan C."/>
        </authorList>
    </citation>
    <scope>NUCLEOTIDE SEQUENCE</scope>
</reference>
<sequence>MKTPQEVETVYPASIPGCVLHVEMDVGEKVLGDEAEKEARLRHHALEDRDTIKQEIRSRILQQKPPYRVYDYYHETGFWRGVATSAIFENATLVVIAINALWIAIDTDWNTADDLMEAHPVFQVAEHAFCIYFSCEWIVRFMSFKRKFNSLKDPWFVFDSFLVATMVVETWGIPILKAATGLSGNIGPTAVLRLLRLLRLSRLVRMLRSLPELMILVKGMVTAMKSVVYVFGLLAIITYIYGIALTQLSAGFEFHDLYFTSVGVSMYSLLIYATFLDNLADFCDAIRAESLPCLFIVFTFVGLAAMTMMNMLIGVLCEVVSSVAAAENEERMTVTVVEKMREVLAAVDADNNGSISYKEFLLICHQPAALQALKEVGIDPVGMIDFAETLFIQDGVAIEMTFEKFMGMLLDLRESNCARVKDIMNLYNQIQPEMKAAQKDMQEIKDRTATMEEACIDMLIEIRKLAREEVYK</sequence>
<comment type="caution">
    <text evidence="8">The sequence shown here is derived from an EMBL/GenBank/DDBJ whole genome shotgun (WGS) entry which is preliminary data.</text>
</comment>
<evidence type="ECO:0000256" key="1">
    <source>
        <dbReference type="ARBA" id="ARBA00004141"/>
    </source>
</evidence>
<name>A0A813GLM1_POLGL</name>
<dbReference type="Gene3D" id="1.10.287.70">
    <property type="match status" value="1"/>
</dbReference>
<evidence type="ECO:0000256" key="5">
    <source>
        <dbReference type="ARBA" id="ARBA00023136"/>
    </source>
</evidence>
<dbReference type="EMBL" id="CAJNNW010000380">
    <property type="protein sequence ID" value="CAE8627123.1"/>
    <property type="molecule type" value="Genomic_DNA"/>
</dbReference>
<dbReference type="Proteomes" id="UP000626109">
    <property type="component" value="Unassembled WGS sequence"/>
</dbReference>
<dbReference type="InterPro" id="IPR005821">
    <property type="entry name" value="Ion_trans_dom"/>
</dbReference>
<evidence type="ECO:0000313" key="8">
    <source>
        <dbReference type="EMBL" id="CAE8627123.1"/>
    </source>
</evidence>
<gene>
    <name evidence="8" type="ORF">PGLA2088_LOCUS560</name>
</gene>
<keyword evidence="5 6" id="KW-0472">Membrane</keyword>
<dbReference type="PROSITE" id="PS00018">
    <property type="entry name" value="EF_HAND_1"/>
    <property type="match status" value="1"/>
</dbReference>
<feature type="transmembrane region" description="Helical" evidence="6">
    <location>
        <begin position="257"/>
        <end position="279"/>
    </location>
</feature>
<evidence type="ECO:0000256" key="4">
    <source>
        <dbReference type="ARBA" id="ARBA00022989"/>
    </source>
</evidence>
<dbReference type="InterPro" id="IPR011992">
    <property type="entry name" value="EF-hand-dom_pair"/>
</dbReference>
<accession>A0A813GLM1</accession>
<feature type="domain" description="EF-hand" evidence="7">
    <location>
        <begin position="335"/>
        <end position="370"/>
    </location>
</feature>
<dbReference type="PANTHER" id="PTHR10037:SF62">
    <property type="entry name" value="SODIUM CHANNEL PROTEIN 60E"/>
    <property type="match status" value="1"/>
</dbReference>
<dbReference type="GO" id="GO:0005509">
    <property type="term" value="F:calcium ion binding"/>
    <property type="evidence" value="ECO:0007669"/>
    <property type="project" value="InterPro"/>
</dbReference>
<keyword evidence="3" id="KW-0106">Calcium</keyword>
<feature type="transmembrane region" description="Helical" evidence="6">
    <location>
        <begin position="227"/>
        <end position="245"/>
    </location>
</feature>
<proteinExistence type="predicted"/>
<comment type="subcellular location">
    <subcellularLocation>
        <location evidence="1">Membrane</location>
        <topology evidence="1">Multi-pass membrane protein</topology>
    </subcellularLocation>
</comment>
<dbReference type="SUPFAM" id="SSF47473">
    <property type="entry name" value="EF-hand"/>
    <property type="match status" value="1"/>
</dbReference>
<feature type="transmembrane region" description="Helical" evidence="6">
    <location>
        <begin position="291"/>
        <end position="313"/>
    </location>
</feature>
<keyword evidence="4 6" id="KW-1133">Transmembrane helix</keyword>
<dbReference type="PROSITE" id="PS50222">
    <property type="entry name" value="EF_HAND_2"/>
    <property type="match status" value="1"/>
</dbReference>
<dbReference type="InterPro" id="IPR027359">
    <property type="entry name" value="Volt_channel_dom_sf"/>
</dbReference>
<dbReference type="AlphaFoldDB" id="A0A813GLM1"/>
<dbReference type="PANTHER" id="PTHR10037">
    <property type="entry name" value="VOLTAGE-GATED CATION CHANNEL CALCIUM AND SODIUM"/>
    <property type="match status" value="1"/>
</dbReference>
<dbReference type="InterPro" id="IPR043203">
    <property type="entry name" value="VGCC_Ca_Na"/>
</dbReference>
<dbReference type="Gene3D" id="1.20.120.350">
    <property type="entry name" value="Voltage-gated potassium channels. Chain C"/>
    <property type="match status" value="1"/>
</dbReference>
<dbReference type="Pfam" id="PF00520">
    <property type="entry name" value="Ion_trans"/>
    <property type="match status" value="1"/>
</dbReference>